<evidence type="ECO:0000313" key="1">
    <source>
        <dbReference type="EMBL" id="AZN71508.1"/>
    </source>
</evidence>
<organism evidence="1 2">
    <name type="scientific">Georhizobium profundi</name>
    <dbReference type="NCBI Taxonomy" id="2341112"/>
    <lineage>
        <taxon>Bacteria</taxon>
        <taxon>Pseudomonadati</taxon>
        <taxon>Pseudomonadota</taxon>
        <taxon>Alphaproteobacteria</taxon>
        <taxon>Hyphomicrobiales</taxon>
        <taxon>Rhizobiaceae</taxon>
        <taxon>Georhizobium</taxon>
    </lineage>
</organism>
<keyword evidence="2" id="KW-1185">Reference proteome</keyword>
<reference evidence="1 2" key="1">
    <citation type="submission" date="2018-09" db="EMBL/GenBank/DDBJ databases">
        <title>Marinorhizobium profundi gen. nov., sp. nov., isolated from a deep-sea sediment sample from the New Britain Trench and proposal of Marinorhizobiaceae fam. nov. in the order Rhizobiales of the class Alphaproteobacteria.</title>
        <authorList>
            <person name="Cao J."/>
        </authorList>
    </citation>
    <scope>NUCLEOTIDE SEQUENCE [LARGE SCALE GENOMIC DNA]</scope>
    <source>
        <strain evidence="1 2">WS11</strain>
    </source>
</reference>
<name>A0A3Q8XNQ9_9HYPH</name>
<dbReference type="EMBL" id="CP032509">
    <property type="protein sequence ID" value="AZN71508.1"/>
    <property type="molecule type" value="Genomic_DNA"/>
</dbReference>
<proteinExistence type="predicted"/>
<evidence type="ECO:0000313" key="2">
    <source>
        <dbReference type="Proteomes" id="UP000268192"/>
    </source>
</evidence>
<gene>
    <name evidence="1" type="ORF">D5400_09725</name>
</gene>
<dbReference type="Proteomes" id="UP000268192">
    <property type="component" value="Chromosome"/>
</dbReference>
<dbReference type="KEGG" id="abaw:D5400_09725"/>
<protein>
    <submittedName>
        <fullName evidence="1">Uncharacterized protein</fullName>
    </submittedName>
</protein>
<accession>A0A3Q8XNQ9</accession>
<dbReference type="AlphaFoldDB" id="A0A3Q8XNQ9"/>
<sequence length="77" mass="8291">MRRFLIERLLGTFQNGHGAFVGELRALPFETKSVPIVPRHPASRAGSAIPDGQFATITGQMIAMSTLNDPPMPDAVS</sequence>